<evidence type="ECO:0000313" key="1">
    <source>
        <dbReference type="EMBL" id="QRV32572.1"/>
    </source>
</evidence>
<dbReference type="EMBL" id="CP070244">
    <property type="protein sequence ID" value="QRV32572.1"/>
    <property type="molecule type" value="Genomic_DNA"/>
</dbReference>
<dbReference type="AlphaFoldDB" id="A0ABD7CRK0"/>
<reference evidence="1 2" key="1">
    <citation type="submission" date="2021-02" db="EMBL/GenBank/DDBJ databases">
        <title>FDA dAtabase for Regulatory Grade micrObial Sequences (FDA-ARGOS): Supporting development and validation of Infectious Disease Dx tests.</title>
        <authorList>
            <person name="Sproer C."/>
            <person name="Gronow S."/>
            <person name="Severitt S."/>
            <person name="Schroder I."/>
            <person name="Tallon L."/>
            <person name="Sadzewicz L."/>
            <person name="Zhao X."/>
            <person name="Boylan J."/>
            <person name="Ott S."/>
            <person name="Bowen H."/>
            <person name="Vavikolanu K."/>
            <person name="Mehta A."/>
            <person name="Aluvathingal J."/>
            <person name="Nadendla S."/>
            <person name="Lowell S."/>
            <person name="Myers T."/>
            <person name="Yan Y."/>
            <person name="Sichtig H."/>
        </authorList>
    </citation>
    <scope>NUCLEOTIDE SEQUENCE [LARGE SCALE GENOMIC DNA]</scope>
    <source>
        <strain evidence="1 2">FDAARGOS_1212</strain>
        <plasmid evidence="1 2">unnamed1</plasmid>
    </source>
</reference>
<sequence length="118" mass="12485">MIALAYLLSVAVGIGVLAVALRHRPAPATAPFLTRRQTTDKDAAMDAITREGVRAYYRLIKATAAATADPWHPGANETLTNAAYEANAALSAAGLLARPTHELMALVREEFPGYNPAA</sequence>
<evidence type="ECO:0008006" key="3">
    <source>
        <dbReference type="Google" id="ProtNLM"/>
    </source>
</evidence>
<dbReference type="RefSeq" id="WP_030634411.1">
    <property type="nucleotide sequence ID" value="NZ_CP070244.1"/>
</dbReference>
<dbReference type="Proteomes" id="UP000623926">
    <property type="component" value="Plasmid unnamed1"/>
</dbReference>
<organism evidence="1 2">
    <name type="scientific">Streptomyces californicus</name>
    <dbReference type="NCBI Taxonomy" id="67351"/>
    <lineage>
        <taxon>Bacteria</taxon>
        <taxon>Bacillati</taxon>
        <taxon>Actinomycetota</taxon>
        <taxon>Actinomycetes</taxon>
        <taxon>Kitasatosporales</taxon>
        <taxon>Streptomycetaceae</taxon>
        <taxon>Streptomyces</taxon>
    </lineage>
</organism>
<protein>
    <recommendedName>
        <fullName evidence="3">Secreted protein</fullName>
    </recommendedName>
</protein>
<name>A0ABD7CRK0_9ACTN</name>
<evidence type="ECO:0000313" key="2">
    <source>
        <dbReference type="Proteomes" id="UP000623926"/>
    </source>
</evidence>
<gene>
    <name evidence="1" type="ORF">I6J42_00020</name>
</gene>
<geneLocation type="plasmid" evidence="1 2">
    <name>unnamed1</name>
</geneLocation>
<proteinExistence type="predicted"/>
<accession>A0ABD7CRK0</accession>
<keyword evidence="1" id="KW-0614">Plasmid</keyword>